<dbReference type="EMBL" id="KV722534">
    <property type="protein sequence ID" value="OCH86301.1"/>
    <property type="molecule type" value="Genomic_DNA"/>
</dbReference>
<feature type="region of interest" description="Disordered" evidence="1">
    <location>
        <begin position="1"/>
        <end position="44"/>
    </location>
</feature>
<dbReference type="Proteomes" id="UP000250043">
    <property type="component" value="Unassembled WGS sequence"/>
</dbReference>
<dbReference type="AlphaFoldDB" id="A0A8E2AKR5"/>
<evidence type="ECO:0000313" key="3">
    <source>
        <dbReference type="Proteomes" id="UP000250043"/>
    </source>
</evidence>
<organism evidence="2 3">
    <name type="scientific">Obba rivulosa</name>
    <dbReference type="NCBI Taxonomy" id="1052685"/>
    <lineage>
        <taxon>Eukaryota</taxon>
        <taxon>Fungi</taxon>
        <taxon>Dikarya</taxon>
        <taxon>Basidiomycota</taxon>
        <taxon>Agaricomycotina</taxon>
        <taxon>Agaricomycetes</taxon>
        <taxon>Polyporales</taxon>
        <taxon>Gelatoporiaceae</taxon>
        <taxon>Obba</taxon>
    </lineage>
</organism>
<evidence type="ECO:0000256" key="1">
    <source>
        <dbReference type="SAM" id="MobiDB-lite"/>
    </source>
</evidence>
<name>A0A8E2AKR5_9APHY</name>
<keyword evidence="3" id="KW-1185">Reference proteome</keyword>
<accession>A0A8E2AKR5</accession>
<evidence type="ECO:0000313" key="2">
    <source>
        <dbReference type="EMBL" id="OCH86301.1"/>
    </source>
</evidence>
<reference evidence="2 3" key="1">
    <citation type="submission" date="2016-07" db="EMBL/GenBank/DDBJ databases">
        <title>Draft genome of the white-rot fungus Obba rivulosa 3A-2.</title>
        <authorList>
            <consortium name="DOE Joint Genome Institute"/>
            <person name="Miettinen O."/>
            <person name="Riley R."/>
            <person name="Acob R."/>
            <person name="Barry K."/>
            <person name="Cullen D."/>
            <person name="De Vries R."/>
            <person name="Hainaut M."/>
            <person name="Hatakka A."/>
            <person name="Henrissat B."/>
            <person name="Hilden K."/>
            <person name="Kuo R."/>
            <person name="Labutti K."/>
            <person name="Lipzen A."/>
            <person name="Makela M.R."/>
            <person name="Sandor L."/>
            <person name="Spatafora J.W."/>
            <person name="Grigoriev I.V."/>
            <person name="Hibbett D.S."/>
        </authorList>
    </citation>
    <scope>NUCLEOTIDE SEQUENCE [LARGE SCALE GENOMIC DNA]</scope>
    <source>
        <strain evidence="2 3">3A-2</strain>
    </source>
</reference>
<protein>
    <submittedName>
        <fullName evidence="2">Uncharacterized protein</fullName>
    </submittedName>
</protein>
<sequence>MSKSFSLSWMGKKPKTSSRQRSERAGSPSASDRPEREVADPESAVGALYGRASARKGKSPELTPALKREASATRSGWLLLKKTLETIRDGSDLCLPLKVVLVGVVAAMEMADNVKDARGGFLEIARKIEGFRSIFAQYESADDIPPIIRKRLERLSERMLEAPSDIEDIESAFRELASVMEKFQIDCSLNTERQVEDMAAESELL</sequence>
<dbReference type="OrthoDB" id="3266026at2759"/>
<gene>
    <name evidence="2" type="ORF">OBBRIDRAFT_806863</name>
</gene>
<proteinExistence type="predicted"/>